<keyword evidence="1" id="KW-1133">Transmembrane helix</keyword>
<gene>
    <name evidence="2" type="ORF">MVEN_00960500</name>
</gene>
<dbReference type="Proteomes" id="UP000620124">
    <property type="component" value="Unassembled WGS sequence"/>
</dbReference>
<proteinExistence type="predicted"/>
<name>A0A8H6YD36_9AGAR</name>
<evidence type="ECO:0000313" key="2">
    <source>
        <dbReference type="EMBL" id="KAF7356287.1"/>
    </source>
</evidence>
<keyword evidence="1" id="KW-0812">Transmembrane</keyword>
<reference evidence="2" key="1">
    <citation type="submission" date="2020-05" db="EMBL/GenBank/DDBJ databases">
        <title>Mycena genomes resolve the evolution of fungal bioluminescence.</title>
        <authorList>
            <person name="Tsai I.J."/>
        </authorList>
    </citation>
    <scope>NUCLEOTIDE SEQUENCE</scope>
    <source>
        <strain evidence="2">CCC161011</strain>
    </source>
</reference>
<sequence length="188" mass="21324">MCDPASASTILWALSLMPGNRYILVGVISASFIIYAVTRHRPSYQLGQLEDAIRVAEKILKYAKANCERKHVELVDGTHCLLKVKLSVSKIRTRLLETRGIRTGVGYLRNVRQIIQSINQCAKEVKQIQTSTLLIIEAERQRELSEEIRDSHEILDTFVSSFTRRAQAVTRRDFAMPTSYISPESSMV</sequence>
<dbReference type="OrthoDB" id="2948624at2759"/>
<protein>
    <submittedName>
        <fullName evidence="2">Uncharacterized protein</fullName>
    </submittedName>
</protein>
<dbReference type="EMBL" id="JACAZI010000007">
    <property type="protein sequence ID" value="KAF7356287.1"/>
    <property type="molecule type" value="Genomic_DNA"/>
</dbReference>
<comment type="caution">
    <text evidence="2">The sequence shown here is derived from an EMBL/GenBank/DDBJ whole genome shotgun (WGS) entry which is preliminary data.</text>
</comment>
<keyword evidence="3" id="KW-1185">Reference proteome</keyword>
<evidence type="ECO:0000256" key="1">
    <source>
        <dbReference type="SAM" id="Phobius"/>
    </source>
</evidence>
<feature type="transmembrane region" description="Helical" evidence="1">
    <location>
        <begin position="20"/>
        <end position="38"/>
    </location>
</feature>
<keyword evidence="1" id="KW-0472">Membrane</keyword>
<accession>A0A8H6YD36</accession>
<dbReference type="AlphaFoldDB" id="A0A8H6YD36"/>
<organism evidence="2 3">
    <name type="scientific">Mycena venus</name>
    <dbReference type="NCBI Taxonomy" id="2733690"/>
    <lineage>
        <taxon>Eukaryota</taxon>
        <taxon>Fungi</taxon>
        <taxon>Dikarya</taxon>
        <taxon>Basidiomycota</taxon>
        <taxon>Agaricomycotina</taxon>
        <taxon>Agaricomycetes</taxon>
        <taxon>Agaricomycetidae</taxon>
        <taxon>Agaricales</taxon>
        <taxon>Marasmiineae</taxon>
        <taxon>Mycenaceae</taxon>
        <taxon>Mycena</taxon>
    </lineage>
</organism>
<evidence type="ECO:0000313" key="3">
    <source>
        <dbReference type="Proteomes" id="UP000620124"/>
    </source>
</evidence>